<sequence>MVNGLLLWRDYSNLRHGHGGKHGVYGEQQQQQQAAEKPQTLPQRLLFFGWWYLANHMDHHECENPSGMPATDIEESYDQGTPS</sequence>
<keyword evidence="3" id="KW-1185">Reference proteome</keyword>
<evidence type="ECO:0000313" key="2">
    <source>
        <dbReference type="EMBL" id="KAA1111477.1"/>
    </source>
</evidence>
<name>A0A5B0QE69_PUCGR</name>
<evidence type="ECO:0000256" key="1">
    <source>
        <dbReference type="SAM" id="MobiDB-lite"/>
    </source>
</evidence>
<dbReference type="EMBL" id="VSWC01000016">
    <property type="protein sequence ID" value="KAA1111477.1"/>
    <property type="molecule type" value="Genomic_DNA"/>
</dbReference>
<dbReference type="Proteomes" id="UP000324748">
    <property type="component" value="Unassembled WGS sequence"/>
</dbReference>
<gene>
    <name evidence="2" type="ORF">PGT21_001271</name>
</gene>
<protein>
    <submittedName>
        <fullName evidence="2">Uncharacterized protein</fullName>
    </submittedName>
</protein>
<accession>A0A5B0QE69</accession>
<feature type="region of interest" description="Disordered" evidence="1">
    <location>
        <begin position="19"/>
        <end position="38"/>
    </location>
</feature>
<dbReference type="AlphaFoldDB" id="A0A5B0QE69"/>
<feature type="region of interest" description="Disordered" evidence="1">
    <location>
        <begin position="61"/>
        <end position="83"/>
    </location>
</feature>
<organism evidence="2 3">
    <name type="scientific">Puccinia graminis f. sp. tritici</name>
    <dbReference type="NCBI Taxonomy" id="56615"/>
    <lineage>
        <taxon>Eukaryota</taxon>
        <taxon>Fungi</taxon>
        <taxon>Dikarya</taxon>
        <taxon>Basidiomycota</taxon>
        <taxon>Pucciniomycotina</taxon>
        <taxon>Pucciniomycetes</taxon>
        <taxon>Pucciniales</taxon>
        <taxon>Pucciniaceae</taxon>
        <taxon>Puccinia</taxon>
    </lineage>
</organism>
<evidence type="ECO:0000313" key="3">
    <source>
        <dbReference type="Proteomes" id="UP000324748"/>
    </source>
</evidence>
<reference evidence="2 3" key="1">
    <citation type="submission" date="2019-05" db="EMBL/GenBank/DDBJ databases">
        <title>Emergence of the Ug99 lineage of the wheat stem rust pathogen through somatic hybridization.</title>
        <authorList>
            <person name="Li F."/>
            <person name="Upadhyaya N.M."/>
            <person name="Sperschneider J."/>
            <person name="Matny O."/>
            <person name="Nguyen-Phuc H."/>
            <person name="Mago R."/>
            <person name="Raley C."/>
            <person name="Miller M.E."/>
            <person name="Silverstein K.A.T."/>
            <person name="Henningsen E."/>
            <person name="Hirsch C.D."/>
            <person name="Visser B."/>
            <person name="Pretorius Z.A."/>
            <person name="Steffenson B.J."/>
            <person name="Schwessinger B."/>
            <person name="Dodds P.N."/>
            <person name="Figueroa M."/>
        </authorList>
    </citation>
    <scope>NUCLEOTIDE SEQUENCE [LARGE SCALE GENOMIC DNA]</scope>
    <source>
        <strain evidence="2">21-0</strain>
    </source>
</reference>
<proteinExistence type="predicted"/>
<comment type="caution">
    <text evidence="2">The sequence shown here is derived from an EMBL/GenBank/DDBJ whole genome shotgun (WGS) entry which is preliminary data.</text>
</comment>